<evidence type="ECO:0000256" key="1">
    <source>
        <dbReference type="ARBA" id="ARBA00004141"/>
    </source>
</evidence>
<evidence type="ECO:0000313" key="8">
    <source>
        <dbReference type="Proteomes" id="UP001219901"/>
    </source>
</evidence>
<reference evidence="8" key="3">
    <citation type="submission" date="2023-06" db="EMBL/GenBank/DDBJ databases">
        <title>Pangenomics reveal diversification of enzyme families and niche specialization in globally abundant SAR202 bacteria.</title>
        <authorList>
            <person name="Saw J.H.W."/>
        </authorList>
    </citation>
    <scope>NUCLEOTIDE SEQUENCE [LARGE SCALE GENOMIC DNA]</scope>
    <source>
        <strain evidence="8">JH1073</strain>
    </source>
</reference>
<sequence length="337" mass="36857">MIAYMAAKQEVKINTARVPSFRAIVKESRPRQMVKNGLVLVPLFFTVNIWYSADDYAGMAAIVGRAFAALGIFVLLSAAVYFINDSVDVEKDRIHPRKRFRPIAAGRISIPWAYGIALAMVVGALAGAAALSIPMALTAIAYLATNVAYSWWLKNIVLLDVMAVASGFVLRAVAGSIAIDHSIINYGGIPNELDLTISPWLYVVTALGALFIALAKRRNELFIAGDNSGAQRSILNEYTVPLLDNLINVVATATLISYTLYTFSTGVTEANVPSDHSMMLTIPFVAYGVMRYLYLIHVKGVGEAPEEILIRDKPLLLNIFLWLITGSSVLMWTRLVN</sequence>
<comment type="subcellular location">
    <subcellularLocation>
        <location evidence="1">Membrane</location>
        <topology evidence="1">Multi-pass membrane protein</topology>
    </subcellularLocation>
</comment>
<reference evidence="7" key="2">
    <citation type="journal article" date="2023" name="Nat. Commun.">
        <title>Cultivation of marine bacteria of the SAR202 clade.</title>
        <authorList>
            <person name="Lim Y."/>
            <person name="Seo J.H."/>
            <person name="Giovannoni S.J."/>
            <person name="Kang I."/>
            <person name="Cho J.C."/>
        </authorList>
    </citation>
    <scope>NUCLEOTIDE SEQUENCE</scope>
    <source>
        <strain evidence="7">JH1073</strain>
    </source>
</reference>
<feature type="transmembrane region" description="Helical" evidence="5">
    <location>
        <begin position="104"/>
        <end position="125"/>
    </location>
</feature>
<feature type="transmembrane region" description="Helical" evidence="5">
    <location>
        <begin position="242"/>
        <end position="264"/>
    </location>
</feature>
<feature type="transmembrane region" description="Helical" evidence="5">
    <location>
        <begin position="131"/>
        <end position="149"/>
    </location>
</feature>
<evidence type="ECO:0000313" key="9">
    <source>
        <dbReference type="Proteomes" id="UP001321249"/>
    </source>
</evidence>
<evidence type="ECO:0000313" key="7">
    <source>
        <dbReference type="EMBL" id="WFG40305.1"/>
    </source>
</evidence>
<feature type="transmembrane region" description="Helical" evidence="5">
    <location>
        <begin position="156"/>
        <end position="179"/>
    </location>
</feature>
<evidence type="ECO:0000256" key="2">
    <source>
        <dbReference type="ARBA" id="ARBA00022692"/>
    </source>
</evidence>
<dbReference type="AlphaFoldDB" id="A0AAJ5ZJ24"/>
<dbReference type="Proteomes" id="UP001321249">
    <property type="component" value="Unassembled WGS sequence"/>
</dbReference>
<dbReference type="Proteomes" id="UP001219901">
    <property type="component" value="Chromosome"/>
</dbReference>
<keyword evidence="4 5" id="KW-0472">Membrane</keyword>
<keyword evidence="8" id="KW-1185">Reference proteome</keyword>
<dbReference type="GO" id="GO:0016765">
    <property type="term" value="F:transferase activity, transferring alkyl or aryl (other than methyl) groups"/>
    <property type="evidence" value="ECO:0007669"/>
    <property type="project" value="InterPro"/>
</dbReference>
<protein>
    <submittedName>
        <fullName evidence="7">Decaprenyl-phosphate phosphoribosyltransferase</fullName>
    </submittedName>
</protein>
<feature type="transmembrane region" description="Helical" evidence="5">
    <location>
        <begin position="59"/>
        <end position="83"/>
    </location>
</feature>
<dbReference type="GO" id="GO:0016757">
    <property type="term" value="F:glycosyltransferase activity"/>
    <property type="evidence" value="ECO:0007669"/>
    <property type="project" value="UniProtKB-KW"/>
</dbReference>
<feature type="transmembrane region" description="Helical" evidence="5">
    <location>
        <begin position="276"/>
        <end position="294"/>
    </location>
</feature>
<dbReference type="InterPro" id="IPR000537">
    <property type="entry name" value="UbiA_prenyltransferase"/>
</dbReference>
<dbReference type="Pfam" id="PF01040">
    <property type="entry name" value="UbiA"/>
    <property type="match status" value="1"/>
</dbReference>
<dbReference type="CDD" id="cd13963">
    <property type="entry name" value="PT_UbiA_2"/>
    <property type="match status" value="1"/>
</dbReference>
<organism evidence="7 8">
    <name type="scientific">Candidatus Lucifugimonas marina</name>
    <dbReference type="NCBI Taxonomy" id="3038979"/>
    <lineage>
        <taxon>Bacteria</taxon>
        <taxon>Bacillati</taxon>
        <taxon>Chloroflexota</taxon>
        <taxon>Dehalococcoidia</taxon>
        <taxon>SAR202 cluster</taxon>
        <taxon>Candidatus Lucifugimonadales</taxon>
        <taxon>Candidatus Lucifugimonadaceae</taxon>
        <taxon>Candidatus Lucifugimonas</taxon>
    </lineage>
</organism>
<evidence type="ECO:0000256" key="5">
    <source>
        <dbReference type="SAM" id="Phobius"/>
    </source>
</evidence>
<dbReference type="Gene3D" id="1.10.357.140">
    <property type="entry name" value="UbiA prenyltransferase"/>
    <property type="match status" value="1"/>
</dbReference>
<evidence type="ECO:0000256" key="4">
    <source>
        <dbReference type="ARBA" id="ARBA00023136"/>
    </source>
</evidence>
<evidence type="ECO:0000256" key="3">
    <source>
        <dbReference type="ARBA" id="ARBA00022989"/>
    </source>
</evidence>
<accession>A0AAJ5ZJ24</accession>
<keyword evidence="7" id="KW-0328">Glycosyltransferase</keyword>
<dbReference type="EMBL" id="WMBE01000003">
    <property type="protein sequence ID" value="MDG0867306.1"/>
    <property type="molecule type" value="Genomic_DNA"/>
</dbReference>
<name>A0AAJ5ZJ24_9CHLR</name>
<proteinExistence type="predicted"/>
<feature type="transmembrane region" description="Helical" evidence="5">
    <location>
        <begin position="36"/>
        <end position="53"/>
    </location>
</feature>
<dbReference type="InterPro" id="IPR044878">
    <property type="entry name" value="UbiA_sf"/>
</dbReference>
<keyword evidence="7" id="KW-0808">Transferase</keyword>
<dbReference type="GO" id="GO:0016020">
    <property type="term" value="C:membrane"/>
    <property type="evidence" value="ECO:0007669"/>
    <property type="project" value="UniProtKB-SubCell"/>
</dbReference>
<evidence type="ECO:0000313" key="6">
    <source>
        <dbReference type="EMBL" id="MDG0867306.1"/>
    </source>
</evidence>
<keyword evidence="3 5" id="KW-1133">Transmembrane helix</keyword>
<reference evidence="8 9" key="1">
    <citation type="submission" date="2019-11" db="EMBL/GenBank/DDBJ databases">
        <authorList>
            <person name="Cho J.-C."/>
        </authorList>
    </citation>
    <scope>NUCLEOTIDE SEQUENCE [LARGE SCALE GENOMIC DNA]</scope>
    <source>
        <strain evidence="7 8">JH1073</strain>
        <strain evidence="6 9">JH702</strain>
    </source>
</reference>
<dbReference type="EMBL" id="CP046147">
    <property type="protein sequence ID" value="WFG40305.1"/>
    <property type="molecule type" value="Genomic_DNA"/>
</dbReference>
<feature type="transmembrane region" description="Helical" evidence="5">
    <location>
        <begin position="315"/>
        <end position="335"/>
    </location>
</feature>
<feature type="transmembrane region" description="Helical" evidence="5">
    <location>
        <begin position="199"/>
        <end position="215"/>
    </location>
</feature>
<gene>
    <name evidence="6" type="ORF">GKO46_09515</name>
    <name evidence="7" type="ORF">GKO48_12025</name>
</gene>
<keyword evidence="2 5" id="KW-0812">Transmembrane</keyword>